<evidence type="ECO:0000256" key="6">
    <source>
        <dbReference type="SAM" id="MobiDB-lite"/>
    </source>
</evidence>
<dbReference type="Gene3D" id="3.40.50.150">
    <property type="entry name" value="Vaccinia Virus protein VP39"/>
    <property type="match status" value="1"/>
</dbReference>
<keyword evidence="2" id="KW-0169">Cobalamin biosynthesis</keyword>
<dbReference type="EMBL" id="FNKK01000002">
    <property type="protein sequence ID" value="SDR33377.1"/>
    <property type="molecule type" value="Genomic_DNA"/>
</dbReference>
<organism evidence="8 9">
    <name type="scientific">Thermostaphylospora chromogena</name>
    <dbReference type="NCBI Taxonomy" id="35622"/>
    <lineage>
        <taxon>Bacteria</taxon>
        <taxon>Bacillati</taxon>
        <taxon>Actinomycetota</taxon>
        <taxon>Actinomycetes</taxon>
        <taxon>Streptosporangiales</taxon>
        <taxon>Thermomonosporaceae</taxon>
        <taxon>Thermostaphylospora</taxon>
    </lineage>
</organism>
<name>A0A1H1I6M9_9ACTN</name>
<dbReference type="PANTHER" id="PTHR43182">
    <property type="entry name" value="COBALT-PRECORRIN-6B C(15)-METHYLTRANSFERASE (DECARBOXYLATING)"/>
    <property type="match status" value="1"/>
</dbReference>
<dbReference type="InterPro" id="IPR000878">
    <property type="entry name" value="4pyrrol_Mease"/>
</dbReference>
<dbReference type="SUPFAM" id="SSF53335">
    <property type="entry name" value="S-adenosyl-L-methionine-dependent methyltransferases"/>
    <property type="match status" value="1"/>
</dbReference>
<dbReference type="InterPro" id="IPR029063">
    <property type="entry name" value="SAM-dependent_MTases_sf"/>
</dbReference>
<dbReference type="Gene3D" id="3.40.1010.10">
    <property type="entry name" value="Cobalt-precorrin-4 Transmethylase, Domain 1"/>
    <property type="match status" value="1"/>
</dbReference>
<dbReference type="UniPathway" id="UPA00148"/>
<dbReference type="SUPFAM" id="SSF53790">
    <property type="entry name" value="Tetrapyrrole methylase"/>
    <property type="match status" value="1"/>
</dbReference>
<dbReference type="InterPro" id="IPR014776">
    <property type="entry name" value="4pyrrole_Mease_sub2"/>
</dbReference>
<keyword evidence="9" id="KW-1185">Reference proteome</keyword>
<dbReference type="InterPro" id="IPR050714">
    <property type="entry name" value="Cobalamin_biosynth_MTase"/>
</dbReference>
<dbReference type="GO" id="GO:0032259">
    <property type="term" value="P:methylation"/>
    <property type="evidence" value="ECO:0007669"/>
    <property type="project" value="UniProtKB-KW"/>
</dbReference>
<dbReference type="InterPro" id="IPR014777">
    <property type="entry name" value="4pyrrole_Mease_sub1"/>
</dbReference>
<dbReference type="PANTHER" id="PTHR43182:SF1">
    <property type="entry name" value="COBALT-PRECORRIN-7 C(5)-METHYLTRANSFERASE"/>
    <property type="match status" value="1"/>
</dbReference>
<dbReference type="STRING" id="35622.SAMN04489764_5279"/>
<feature type="domain" description="Tetrapyrrole methylase" evidence="7">
    <location>
        <begin position="14"/>
        <end position="180"/>
    </location>
</feature>
<evidence type="ECO:0000256" key="4">
    <source>
        <dbReference type="ARBA" id="ARBA00022679"/>
    </source>
</evidence>
<dbReference type="Gene3D" id="3.30.950.10">
    <property type="entry name" value="Methyltransferase, Cobalt-precorrin-4 Transmethylase, Domain 2"/>
    <property type="match status" value="1"/>
</dbReference>
<keyword evidence="5" id="KW-0949">S-adenosyl-L-methionine</keyword>
<dbReference type="CDD" id="cd02440">
    <property type="entry name" value="AdoMet_MTases"/>
    <property type="match status" value="1"/>
</dbReference>
<dbReference type="RefSeq" id="WP_242659577.1">
    <property type="nucleotide sequence ID" value="NZ_FNKK01000002.1"/>
</dbReference>
<dbReference type="Pfam" id="PF00590">
    <property type="entry name" value="TP_methylase"/>
    <property type="match status" value="1"/>
</dbReference>
<dbReference type="CDD" id="cd11644">
    <property type="entry name" value="Precorrin-6Y-MT"/>
    <property type="match status" value="1"/>
</dbReference>
<dbReference type="GO" id="GO:0009236">
    <property type="term" value="P:cobalamin biosynthetic process"/>
    <property type="evidence" value="ECO:0007669"/>
    <property type="project" value="UniProtKB-UniPathway"/>
</dbReference>
<dbReference type="AlphaFoldDB" id="A0A1H1I6M9"/>
<dbReference type="InterPro" id="IPR035996">
    <property type="entry name" value="4pyrrol_Methylase_sf"/>
</dbReference>
<proteinExistence type="predicted"/>
<comment type="pathway">
    <text evidence="1">Cofactor biosynthesis; adenosylcobalamin biosynthesis.</text>
</comment>
<dbReference type="Proteomes" id="UP000217103">
    <property type="component" value="Unassembled WGS sequence"/>
</dbReference>
<evidence type="ECO:0000256" key="3">
    <source>
        <dbReference type="ARBA" id="ARBA00022603"/>
    </source>
</evidence>
<keyword evidence="4 8" id="KW-0808">Transferase</keyword>
<feature type="region of interest" description="Disordered" evidence="6">
    <location>
        <begin position="245"/>
        <end position="297"/>
    </location>
</feature>
<gene>
    <name evidence="8" type="ORF">SAMN04489764_5279</name>
</gene>
<reference evidence="8 9" key="1">
    <citation type="submission" date="2016-10" db="EMBL/GenBank/DDBJ databases">
        <authorList>
            <person name="de Groot N.N."/>
        </authorList>
    </citation>
    <scope>NUCLEOTIDE SEQUENCE [LARGE SCALE GENOMIC DNA]</scope>
    <source>
        <strain evidence="8 9">DSM 43794</strain>
    </source>
</reference>
<accession>A0A1H1I6M9</accession>
<dbReference type="InterPro" id="IPR012818">
    <property type="entry name" value="CbiE"/>
</dbReference>
<evidence type="ECO:0000256" key="5">
    <source>
        <dbReference type="ARBA" id="ARBA00022691"/>
    </source>
</evidence>
<evidence type="ECO:0000256" key="1">
    <source>
        <dbReference type="ARBA" id="ARBA00004953"/>
    </source>
</evidence>
<evidence type="ECO:0000313" key="9">
    <source>
        <dbReference type="Proteomes" id="UP000217103"/>
    </source>
</evidence>
<keyword evidence="3 8" id="KW-0489">Methyltransferase</keyword>
<evidence type="ECO:0000256" key="2">
    <source>
        <dbReference type="ARBA" id="ARBA00022573"/>
    </source>
</evidence>
<evidence type="ECO:0000259" key="7">
    <source>
        <dbReference type="Pfam" id="PF00590"/>
    </source>
</evidence>
<protein>
    <submittedName>
        <fullName evidence="8">Precorrin-6Y C5,15-methyltransferase (Decarboxylating)</fullName>
    </submittedName>
</protein>
<feature type="region of interest" description="Disordered" evidence="6">
    <location>
        <begin position="205"/>
        <end position="224"/>
    </location>
</feature>
<dbReference type="GO" id="GO:0008276">
    <property type="term" value="F:protein methyltransferase activity"/>
    <property type="evidence" value="ECO:0007669"/>
    <property type="project" value="InterPro"/>
</dbReference>
<evidence type="ECO:0000313" key="8">
    <source>
        <dbReference type="EMBL" id="SDR33377.1"/>
    </source>
</evidence>
<sequence length="461" mass="47551">MITVIGYDGSEPSPAARARLKAATLVTGPERLLRRLHPAESGVPPAAAADPLAAAEAHLAAGRGPAVVLADGDPGFFGAVRALRERGITPEVLPAVPAVSRAFGRAAIPWEDALVVATDDCRRAANVCRAHHKVAVLVRPGVGPAELARELAPTTPRTLIVVEDLGGPEERVTHSRMGEATTRPWKNPDVVLVVDPRHRAVRTPWLAGARPGPGEWALTFDPPPPAPVRPVTDVALGKAVDVPAAGVLADPSPPGEGARAAAPSDDAETAPRTSPSGGRNGQGDGDAAEEAGLPASPGPEVRAFVLAKLGPRLGDMVWDVGAGHGEIAVECARFGAAVVAVERDPDRCEVIRRNVIAHGVKVALARGQAPPALEPLPDPDAVFVAGGGPDVLAACAARSPASLVCTLRTVERVPAALAVLREHGYHAEGTQIRADRLAVRPDGTHHLTPAAPVFVVHATRP</sequence>